<feature type="region of interest" description="Disordered" evidence="2">
    <location>
        <begin position="359"/>
        <end position="426"/>
    </location>
</feature>
<evidence type="ECO:0000313" key="3">
    <source>
        <dbReference type="EMBL" id="CAD5125986.1"/>
    </source>
</evidence>
<feature type="non-terminal residue" evidence="3">
    <location>
        <position position="1"/>
    </location>
</feature>
<dbReference type="OrthoDB" id="6162046at2759"/>
<feature type="coiled-coil region" evidence="1">
    <location>
        <begin position="273"/>
        <end position="300"/>
    </location>
</feature>
<comment type="caution">
    <text evidence="3">The sequence shown here is derived from an EMBL/GenBank/DDBJ whole genome shotgun (WGS) entry which is preliminary data.</text>
</comment>
<reference evidence="3 4" key="1">
    <citation type="submission" date="2020-08" db="EMBL/GenBank/DDBJ databases">
        <authorList>
            <person name="Hejnol A."/>
        </authorList>
    </citation>
    <scope>NUCLEOTIDE SEQUENCE [LARGE SCALE GENOMIC DNA]</scope>
</reference>
<feature type="compositionally biased region" description="Acidic residues" evidence="2">
    <location>
        <begin position="514"/>
        <end position="523"/>
    </location>
</feature>
<accession>A0A7I8WCT9</accession>
<sequence length="724" mass="79403">MPGITINLSLLSRGVGTRRKNGHERIDVELEPQDYHNYHSARLYLPPVSEDSIATSTSRSEVPLPKTFTTRKGALILFSEDLAEKNKKKEDESASIEEILHTVEDLGRAILSYGGKGSPVNLKFTNADKYKKLRPGYSARRYLSRLTRSFDDSFLERLTAQGFVQEKTIYQPNAVNPSLRTRINDDLSALPPPYRILRQMLLAPGLLSGFSFAKTGTELEEITEEEDPDTLTQKFSTLAIVDKEQKKSIAYERLPRGKKEDVLADLLVKSAINDALDKQMRVLEEQALREKEMYDEMEKEVISEVKEEDFDKESSPVKHPPSRAKPDGASSAKSNYSQFDMGEAVMNYLESQLEVQSVKSATGSSSSGPKGSKVSMKSPRFKNTGKSRSLPDSDGEREYCGGIPVASLKDSTPQSGASSRRSSVSGVSFEDPIAYRKFGQLSPIRSVDETGLLSREQTFASAAALPPIKKHIIDLSLPLVQVEPPTPQSSTLTQASVRPTAVSREPTLEVTREAEDETTDEEDIKVTPSSSLHTVELKGQFEDPGSTVLSSSFSSTFHKHKTGNPAGWRLKDTVESKSTQKRKKKKGAEEKSTTGSVIVVPGGETVSVGGTIRPVTPTKLNASTTDDEKWTRPSSPASLVSGQQIKSSMERVELTERSDDLSPSGASLLSVKLPQDDGSEQFAFSPKPMSEHELVSALTEHAQKIASTILSRPGTGMNLEEDAK</sequence>
<keyword evidence="1" id="KW-0175">Coiled coil</keyword>
<evidence type="ECO:0000256" key="1">
    <source>
        <dbReference type="SAM" id="Coils"/>
    </source>
</evidence>
<feature type="region of interest" description="Disordered" evidence="2">
    <location>
        <begin position="485"/>
        <end position="646"/>
    </location>
</feature>
<organism evidence="3 4">
    <name type="scientific">Dimorphilus gyrociliatus</name>
    <dbReference type="NCBI Taxonomy" id="2664684"/>
    <lineage>
        <taxon>Eukaryota</taxon>
        <taxon>Metazoa</taxon>
        <taxon>Spiralia</taxon>
        <taxon>Lophotrochozoa</taxon>
        <taxon>Annelida</taxon>
        <taxon>Polychaeta</taxon>
        <taxon>Polychaeta incertae sedis</taxon>
        <taxon>Dinophilidae</taxon>
        <taxon>Dimorphilus</taxon>
    </lineage>
</organism>
<evidence type="ECO:0000256" key="2">
    <source>
        <dbReference type="SAM" id="MobiDB-lite"/>
    </source>
</evidence>
<name>A0A7I8WCT9_9ANNE</name>
<dbReference type="EMBL" id="CAJFCJ010000031">
    <property type="protein sequence ID" value="CAD5125986.1"/>
    <property type="molecule type" value="Genomic_DNA"/>
</dbReference>
<dbReference type="PANTHER" id="PTHR21937">
    <property type="entry name" value="CCDC66 DOMAIN-CONTAINING PROTEIN"/>
    <property type="match status" value="1"/>
</dbReference>
<feature type="compositionally biased region" description="Polar residues" evidence="2">
    <location>
        <begin position="632"/>
        <end position="646"/>
    </location>
</feature>
<feature type="compositionally biased region" description="Low complexity" evidence="2">
    <location>
        <begin position="415"/>
        <end position="426"/>
    </location>
</feature>
<feature type="region of interest" description="Disordered" evidence="2">
    <location>
        <begin position="306"/>
        <end position="335"/>
    </location>
</feature>
<feature type="compositionally biased region" description="Low complexity" evidence="2">
    <location>
        <begin position="359"/>
        <end position="378"/>
    </location>
</feature>
<protein>
    <submittedName>
        <fullName evidence="3">DgyrCDS14166</fullName>
    </submittedName>
</protein>
<feature type="compositionally biased region" description="Basic and acidic residues" evidence="2">
    <location>
        <begin position="389"/>
        <end position="399"/>
    </location>
</feature>
<evidence type="ECO:0000313" key="4">
    <source>
        <dbReference type="Proteomes" id="UP000549394"/>
    </source>
</evidence>
<feature type="compositionally biased region" description="Polar residues" evidence="2">
    <location>
        <begin position="488"/>
        <end position="497"/>
    </location>
</feature>
<dbReference type="PANTHER" id="PTHR21937:SF5">
    <property type="entry name" value="GENE 973-RELATED"/>
    <property type="match status" value="1"/>
</dbReference>
<dbReference type="InterPro" id="IPR031440">
    <property type="entry name" value="DUF4670"/>
</dbReference>
<proteinExistence type="predicted"/>
<dbReference type="Proteomes" id="UP000549394">
    <property type="component" value="Unassembled WGS sequence"/>
</dbReference>
<dbReference type="AlphaFoldDB" id="A0A7I8WCT9"/>
<keyword evidence="4" id="KW-1185">Reference proteome</keyword>
<gene>
    <name evidence="3" type="ORF">DGYR_LOCUS13277</name>
</gene>